<dbReference type="GO" id="GO:0046872">
    <property type="term" value="F:metal ion binding"/>
    <property type="evidence" value="ECO:0007669"/>
    <property type="project" value="UniProtKB-KW"/>
</dbReference>
<dbReference type="SMART" id="SM00849">
    <property type="entry name" value="Lactamase_B"/>
    <property type="match status" value="1"/>
</dbReference>
<dbReference type="EMBL" id="AYZM01000079">
    <property type="protein sequence ID" value="KRN25006.1"/>
    <property type="molecule type" value="Genomic_DNA"/>
</dbReference>
<keyword evidence="4" id="KW-0378">Hydrolase</keyword>
<keyword evidence="3" id="KW-0479">Metal-binding</keyword>
<dbReference type="AlphaFoldDB" id="A0A0R2FAA0"/>
<protein>
    <recommendedName>
        <fullName evidence="6">Metallo-beta-lactamase domain-containing protein</fullName>
    </recommendedName>
</protein>
<keyword evidence="8" id="KW-1185">Reference proteome</keyword>
<comment type="cofactor">
    <cofactor evidence="1">
        <name>Zn(2+)</name>
        <dbReference type="ChEBI" id="CHEBI:29105"/>
    </cofactor>
</comment>
<dbReference type="SUPFAM" id="SSF56281">
    <property type="entry name" value="Metallo-hydrolase/oxidoreductase"/>
    <property type="match status" value="1"/>
</dbReference>
<accession>A0A0R2FAA0</accession>
<name>A0A0R2FAA0_9LACO</name>
<dbReference type="Gene3D" id="3.60.15.10">
    <property type="entry name" value="Ribonuclease Z/Hydroxyacylglutathione hydrolase-like"/>
    <property type="match status" value="1"/>
</dbReference>
<dbReference type="Proteomes" id="UP000051442">
    <property type="component" value="Unassembled WGS sequence"/>
</dbReference>
<dbReference type="GO" id="GO:0016787">
    <property type="term" value="F:hydrolase activity"/>
    <property type="evidence" value="ECO:0007669"/>
    <property type="project" value="UniProtKB-KW"/>
</dbReference>
<dbReference type="STRING" id="1423804.FD14_GL000478"/>
<gene>
    <name evidence="7" type="ORF">FD14_GL000478</name>
</gene>
<evidence type="ECO:0000256" key="2">
    <source>
        <dbReference type="ARBA" id="ARBA00007749"/>
    </source>
</evidence>
<dbReference type="InterPro" id="IPR051013">
    <property type="entry name" value="MBL_superfamily_lactonases"/>
</dbReference>
<comment type="similarity">
    <text evidence="2">Belongs to the metallo-beta-lactamase superfamily.</text>
</comment>
<evidence type="ECO:0000313" key="7">
    <source>
        <dbReference type="EMBL" id="KRN25006.1"/>
    </source>
</evidence>
<keyword evidence="5" id="KW-0862">Zinc</keyword>
<dbReference type="Pfam" id="PF00753">
    <property type="entry name" value="Lactamase_B"/>
    <property type="match status" value="1"/>
</dbReference>
<evidence type="ECO:0000313" key="8">
    <source>
        <dbReference type="Proteomes" id="UP000051442"/>
    </source>
</evidence>
<evidence type="ECO:0000256" key="3">
    <source>
        <dbReference type="ARBA" id="ARBA00022723"/>
    </source>
</evidence>
<sequence length="284" mass="31418">MEPSITKKVSKMTAKITIHVMHTGLVKVDRALPFHGLYRNPLAFTGLFRSDKNQVTLPVSSYLIEHPKGLILVDTGWHKQVRQSNWAELGPQVQINTGYLPTGWAVDERLAALGYKPEDLDLVLLSHLHCDHVSGLKHVAQAKQILVSQPEWQTANRLPLVYLPHEWRGVNVDTYQYEDSGIGPVGESYDVFGDGSVLQVHTPGHATGMSATLIQNDAGHYVLLAADVGYANRSWEEMLTPGICTSRKAAITSLGWVREQAHDPNCIEALANHDTTTDPHIITL</sequence>
<organism evidence="7 8">
    <name type="scientific">Secundilactobacillus similis DSM 23365 = JCM 2765</name>
    <dbReference type="NCBI Taxonomy" id="1423804"/>
    <lineage>
        <taxon>Bacteria</taxon>
        <taxon>Bacillati</taxon>
        <taxon>Bacillota</taxon>
        <taxon>Bacilli</taxon>
        <taxon>Lactobacillales</taxon>
        <taxon>Lactobacillaceae</taxon>
        <taxon>Secundilactobacillus</taxon>
    </lineage>
</organism>
<dbReference type="CDD" id="cd07729">
    <property type="entry name" value="AHL_lactonase_MBL-fold"/>
    <property type="match status" value="1"/>
</dbReference>
<comment type="caution">
    <text evidence="7">The sequence shown here is derived from an EMBL/GenBank/DDBJ whole genome shotgun (WGS) entry which is preliminary data.</text>
</comment>
<evidence type="ECO:0000256" key="5">
    <source>
        <dbReference type="ARBA" id="ARBA00022833"/>
    </source>
</evidence>
<reference evidence="7 8" key="1">
    <citation type="journal article" date="2015" name="Genome Announc.">
        <title>Expanding the biotechnology potential of lactobacilli through comparative genomics of 213 strains and associated genera.</title>
        <authorList>
            <person name="Sun Z."/>
            <person name="Harris H.M."/>
            <person name="McCann A."/>
            <person name="Guo C."/>
            <person name="Argimon S."/>
            <person name="Zhang W."/>
            <person name="Yang X."/>
            <person name="Jeffery I.B."/>
            <person name="Cooney J.C."/>
            <person name="Kagawa T.F."/>
            <person name="Liu W."/>
            <person name="Song Y."/>
            <person name="Salvetti E."/>
            <person name="Wrobel A."/>
            <person name="Rasinkangas P."/>
            <person name="Parkhill J."/>
            <person name="Rea M.C."/>
            <person name="O'Sullivan O."/>
            <person name="Ritari J."/>
            <person name="Douillard F.P."/>
            <person name="Paul Ross R."/>
            <person name="Yang R."/>
            <person name="Briner A.E."/>
            <person name="Felis G.E."/>
            <person name="de Vos W.M."/>
            <person name="Barrangou R."/>
            <person name="Klaenhammer T.R."/>
            <person name="Caufield P.W."/>
            <person name="Cui Y."/>
            <person name="Zhang H."/>
            <person name="O'Toole P.W."/>
        </authorList>
    </citation>
    <scope>NUCLEOTIDE SEQUENCE [LARGE SCALE GENOMIC DNA]</scope>
    <source>
        <strain evidence="7 8">DSM 23365</strain>
    </source>
</reference>
<dbReference type="PANTHER" id="PTHR42978">
    <property type="entry name" value="QUORUM-QUENCHING LACTONASE YTNP-RELATED-RELATED"/>
    <property type="match status" value="1"/>
</dbReference>
<dbReference type="PANTHER" id="PTHR42978:SF2">
    <property type="entry name" value="102 KBASES UNSTABLE REGION: FROM 1 TO 119443"/>
    <property type="match status" value="1"/>
</dbReference>
<evidence type="ECO:0000259" key="6">
    <source>
        <dbReference type="SMART" id="SM00849"/>
    </source>
</evidence>
<dbReference type="InterPro" id="IPR036866">
    <property type="entry name" value="RibonucZ/Hydroxyglut_hydro"/>
</dbReference>
<evidence type="ECO:0000256" key="1">
    <source>
        <dbReference type="ARBA" id="ARBA00001947"/>
    </source>
</evidence>
<evidence type="ECO:0000256" key="4">
    <source>
        <dbReference type="ARBA" id="ARBA00022801"/>
    </source>
</evidence>
<dbReference type="InterPro" id="IPR001279">
    <property type="entry name" value="Metallo-B-lactamas"/>
</dbReference>
<dbReference type="PATRIC" id="fig|1423804.4.peg.516"/>
<proteinExistence type="inferred from homology"/>
<feature type="domain" description="Metallo-beta-lactamase" evidence="6">
    <location>
        <begin position="58"/>
        <end position="273"/>
    </location>
</feature>